<feature type="compositionally biased region" description="Basic residues" evidence="1">
    <location>
        <begin position="173"/>
        <end position="184"/>
    </location>
</feature>
<feature type="compositionally biased region" description="Acidic residues" evidence="1">
    <location>
        <begin position="855"/>
        <end position="864"/>
    </location>
</feature>
<dbReference type="eggNOG" id="ENOG502QUZ3">
    <property type="taxonomic scope" value="Eukaryota"/>
</dbReference>
<feature type="region of interest" description="Disordered" evidence="1">
    <location>
        <begin position="136"/>
        <end position="199"/>
    </location>
</feature>
<feature type="region of interest" description="Disordered" evidence="1">
    <location>
        <begin position="1"/>
        <end position="97"/>
    </location>
</feature>
<evidence type="ECO:0000256" key="1">
    <source>
        <dbReference type="SAM" id="MobiDB-lite"/>
    </source>
</evidence>
<feature type="compositionally biased region" description="Basic and acidic residues" evidence="1">
    <location>
        <begin position="880"/>
        <end position="892"/>
    </location>
</feature>
<gene>
    <name evidence="2" type="primary">AUGUSTUS-3.0.2_15760</name>
    <name evidence="2" type="ORF">TcasGA2_TC015760</name>
</gene>
<feature type="compositionally biased region" description="Basic residues" evidence="1">
    <location>
        <begin position="80"/>
        <end position="92"/>
    </location>
</feature>
<organism evidence="2 3">
    <name type="scientific">Tribolium castaneum</name>
    <name type="common">Red flour beetle</name>
    <dbReference type="NCBI Taxonomy" id="7070"/>
    <lineage>
        <taxon>Eukaryota</taxon>
        <taxon>Metazoa</taxon>
        <taxon>Ecdysozoa</taxon>
        <taxon>Arthropoda</taxon>
        <taxon>Hexapoda</taxon>
        <taxon>Insecta</taxon>
        <taxon>Pterygota</taxon>
        <taxon>Neoptera</taxon>
        <taxon>Endopterygota</taxon>
        <taxon>Coleoptera</taxon>
        <taxon>Polyphaga</taxon>
        <taxon>Cucujiformia</taxon>
        <taxon>Tenebrionidae</taxon>
        <taxon>Tenebrionidae incertae sedis</taxon>
        <taxon>Tribolium</taxon>
    </lineage>
</organism>
<keyword evidence="3" id="KW-1185">Reference proteome</keyword>
<feature type="compositionally biased region" description="Basic residues" evidence="1">
    <location>
        <begin position="1"/>
        <end position="13"/>
    </location>
</feature>
<sequence length="1715" mass="196105">MDKSAGKSHKSRGQTRTMGATYFDPDPVLEQSRKDQTSPHKPKPRVGPSDDSDIRLQPSLTTRVDLLTHDTSVPPGTKYKPPKTRKQRKADKQRREKYVQDLRFCTYDVTQMPSPTKITKVDVKLKAPSAEIKEAKVFPRKPSVSPSDIHPEVPTPAELAERQPKSGTIINIKHQRPKKRKRKPRQEPEPFETPQGPTIEELIAQELATIQEIGEGGEEKLEPPQPPPENYLTRQFRRKVSQMSKTTSIQSKDWHLEEGEGEDQVVEHEDRFINTLVQKFRRESEIKRYERPRRKIKPGTFENFSFTKLRQPTLKTFYYGVKLGTVHQGDYHFSHLSRNKQGICMPIAAYCFSILKHPDKWTQADIDDVLEAGNDLFLESADTQHLHGDNVELKITDLRKYCKLGKRKVRFVVSEPEISGMVRSDDKKIYNLTKAINIFFSRYSAGILQTEHLNIALWRDKHYYFFDGGARTIDLFSHPNGVALMANFYDTASIITVLLNRSSLENVPFIIYSINAFKVLLRDAEEVDSTGVIPESDNFQVLDEEKAVALGSFDLADKCFGFSRNKQALTIAIIALVYARISPPSSWHKGTVDKIVIIGNQLFLECIENDSVEEVKIEDLPAVFTIGPYLVEVYVVPNTFVDFLFKKSKCVLLERLEKFFETASNAIVQIDNCALAVWKQRNIYHCFDPYSRNNEGLKCREGTACVSMHTTLDSLIKTIATNFDHKDMIFHVHAMKVCKIHRDTTTKDLFPQCLTMNEYPIENFKKIKMRKGHRKATNKSVTVDQTTRATFLGEIPEESILEVGSNIRSIALEELPSMVHQVPSKPLPKVTPPDQEFVADLDSPSLSDTQIEPPPPEEPEGEPSIEFVDLDGFELTQEEKEMVERGEGEKGKGKGRTKARRSEAEEMGEEAGEGEGGEGAQEWYMAASEFTQIGSQSFVSRVSQEVNTELFPIEVPQEEVPSLVRDIKALATRRRNDIQAMYEFEMGQEPEVTMSEELAKETNFVNLPDGSQIILGGTNMAAFGSELEFMAPFVCIMASAVAKKYSIDSWSRDVVDYVLKCGAELHQNSNTRYDQNFKLEIPRISLGKTDFSIRVNYIFDTYLKPRVLAMAINNMLFPQWNSGLVVTPTYSCAIFYKNHLYYLYDGFGNNEVGLSKGVSNEGVACLARFLDINALVARIIHNKAKREQEENVEYNRFVLSSCYVKQLPREEVEEVEVEEQAEGGDQDEPVVVESVKKKKKEPEEKKPVKMGYHLVDKLYKIEGTRSLGGGGTVSDTLKEDYFVCLCACLLLLNLPIKRWDDRKIDTVLDQGIHIFSHVEDHDVCSKKFIKNILIDDYIFDIIANRVKFATYSSGRTFRSGIETMVNKKHEHFILQFPDRCYALSVQDKIYHLFDPNDSSGKASWTRYSNFGKLIKRIRKNLAKGGESYNFHCFEIMTINKAPKSVIVSNRVKKYKIPKGKKPEIVGKPFYEEISWLEVDPIPWSWRFNKSGLPLWNHWFIDFPNDLFSLFGCLSPLDERFPQELPKKQTLGNLVAAIGMCHIYDLEDWNPTIMDSILVFGDNYFQECVKDITDENYEVTFEDLKKECTIFPYSFQVVFTPAVEGTLFLVRLKQFNLFKALRAFFDDYIKRFGIICVSKGDNDRRFYAFGKIQESEYFLYDCETLGPPMFIEKDSGVPYILRATSFNRLLHVMTLTLRGGDFYIFEVTLSGFKAVA</sequence>
<dbReference type="Gene3D" id="3.90.70.120">
    <property type="match status" value="5"/>
</dbReference>
<feature type="region of interest" description="Disordered" evidence="1">
    <location>
        <begin position="880"/>
        <end position="918"/>
    </location>
</feature>
<name>D2A3U8_TRICA</name>
<feature type="region of interest" description="Disordered" evidence="1">
    <location>
        <begin position="1217"/>
        <end position="1244"/>
    </location>
</feature>
<dbReference type="PANTHER" id="PTHR40552:SF6">
    <property type="entry name" value="FI09606P-RELATED"/>
    <property type="match status" value="1"/>
</dbReference>
<dbReference type="OMA" id="MRYIDEE"/>
<reference evidence="2 3" key="1">
    <citation type="journal article" date="2008" name="Nature">
        <title>The genome of the model beetle and pest Tribolium castaneum.</title>
        <authorList>
            <consortium name="Tribolium Genome Sequencing Consortium"/>
            <person name="Richards S."/>
            <person name="Gibbs R.A."/>
            <person name="Weinstock G.M."/>
            <person name="Brown S.J."/>
            <person name="Denell R."/>
            <person name="Beeman R.W."/>
            <person name="Gibbs R."/>
            <person name="Beeman R.W."/>
            <person name="Brown S.J."/>
            <person name="Bucher G."/>
            <person name="Friedrich M."/>
            <person name="Grimmelikhuijzen C.J."/>
            <person name="Klingler M."/>
            <person name="Lorenzen M."/>
            <person name="Richards S."/>
            <person name="Roth S."/>
            <person name="Schroder R."/>
            <person name="Tautz D."/>
            <person name="Zdobnov E.M."/>
            <person name="Muzny D."/>
            <person name="Gibbs R.A."/>
            <person name="Weinstock G.M."/>
            <person name="Attaway T."/>
            <person name="Bell S."/>
            <person name="Buhay C.J."/>
            <person name="Chandrabose M.N."/>
            <person name="Chavez D."/>
            <person name="Clerk-Blankenburg K.P."/>
            <person name="Cree A."/>
            <person name="Dao M."/>
            <person name="Davis C."/>
            <person name="Chacko J."/>
            <person name="Dinh H."/>
            <person name="Dugan-Rocha S."/>
            <person name="Fowler G."/>
            <person name="Garner T.T."/>
            <person name="Garnes J."/>
            <person name="Gnirke A."/>
            <person name="Hawes A."/>
            <person name="Hernandez J."/>
            <person name="Hines S."/>
            <person name="Holder M."/>
            <person name="Hume J."/>
            <person name="Jhangiani S.N."/>
            <person name="Joshi V."/>
            <person name="Khan Z.M."/>
            <person name="Jackson L."/>
            <person name="Kovar C."/>
            <person name="Kowis A."/>
            <person name="Lee S."/>
            <person name="Lewis L.R."/>
            <person name="Margolis J."/>
            <person name="Morgan M."/>
            <person name="Nazareth L.V."/>
            <person name="Nguyen N."/>
            <person name="Okwuonu G."/>
            <person name="Parker D."/>
            <person name="Richards S."/>
            <person name="Ruiz S.J."/>
            <person name="Santibanez J."/>
            <person name="Savard J."/>
            <person name="Scherer S.E."/>
            <person name="Schneider B."/>
            <person name="Sodergren E."/>
            <person name="Tautz D."/>
            <person name="Vattahil S."/>
            <person name="Villasana D."/>
            <person name="White C.S."/>
            <person name="Wright R."/>
            <person name="Park Y."/>
            <person name="Beeman R.W."/>
            <person name="Lord J."/>
            <person name="Oppert B."/>
            <person name="Lorenzen M."/>
            <person name="Brown S."/>
            <person name="Wang L."/>
            <person name="Savard J."/>
            <person name="Tautz D."/>
            <person name="Richards S."/>
            <person name="Weinstock G."/>
            <person name="Gibbs R.A."/>
            <person name="Liu Y."/>
            <person name="Worley K."/>
            <person name="Weinstock G."/>
            <person name="Elsik C.G."/>
            <person name="Reese J.T."/>
            <person name="Elhaik E."/>
            <person name="Landan G."/>
            <person name="Graur D."/>
            <person name="Arensburger P."/>
            <person name="Atkinson P."/>
            <person name="Beeman R.W."/>
            <person name="Beidler J."/>
            <person name="Brown S.J."/>
            <person name="Demuth J.P."/>
            <person name="Drury D.W."/>
            <person name="Du Y.Z."/>
            <person name="Fujiwara H."/>
            <person name="Lorenzen M."/>
            <person name="Maselli V."/>
            <person name="Osanai M."/>
            <person name="Park Y."/>
            <person name="Robertson H.M."/>
            <person name="Tu Z."/>
            <person name="Wang J.J."/>
            <person name="Wang S."/>
            <person name="Richards S."/>
            <person name="Song H."/>
            <person name="Zhang L."/>
            <person name="Sodergren E."/>
            <person name="Werner D."/>
            <person name="Stanke M."/>
            <person name="Morgenstern B."/>
            <person name="Solovyev V."/>
            <person name="Kosarev P."/>
            <person name="Brown G."/>
            <person name="Chen H.C."/>
            <person name="Ermolaeva O."/>
            <person name="Hlavina W."/>
            <person name="Kapustin Y."/>
            <person name="Kiryutin B."/>
            <person name="Kitts P."/>
            <person name="Maglott D."/>
            <person name="Pruitt K."/>
            <person name="Sapojnikov V."/>
            <person name="Souvorov A."/>
            <person name="Mackey A.J."/>
            <person name="Waterhouse R.M."/>
            <person name="Wyder S."/>
            <person name="Zdobnov E.M."/>
            <person name="Zdobnov E.M."/>
            <person name="Wyder S."/>
            <person name="Kriventseva E.V."/>
            <person name="Kadowaki T."/>
            <person name="Bork P."/>
            <person name="Aranda M."/>
            <person name="Bao R."/>
            <person name="Beermann A."/>
            <person name="Berns N."/>
            <person name="Bolognesi R."/>
            <person name="Bonneton F."/>
            <person name="Bopp D."/>
            <person name="Brown S.J."/>
            <person name="Bucher G."/>
            <person name="Butts T."/>
            <person name="Chaumot A."/>
            <person name="Denell R.E."/>
            <person name="Ferrier D.E."/>
            <person name="Friedrich M."/>
            <person name="Gordon C.M."/>
            <person name="Jindra M."/>
            <person name="Klingler M."/>
            <person name="Lan Q."/>
            <person name="Lattorff H.M."/>
            <person name="Laudet V."/>
            <person name="von Levetsow C."/>
            <person name="Liu Z."/>
            <person name="Lutz R."/>
            <person name="Lynch J.A."/>
            <person name="da Fonseca R.N."/>
            <person name="Posnien N."/>
            <person name="Reuter R."/>
            <person name="Roth S."/>
            <person name="Savard J."/>
            <person name="Schinko J.B."/>
            <person name="Schmitt C."/>
            <person name="Schoppmeier M."/>
            <person name="Schroder R."/>
            <person name="Shippy T.D."/>
            <person name="Simonnet F."/>
            <person name="Marques-Souza H."/>
            <person name="Tautz D."/>
            <person name="Tomoyasu Y."/>
            <person name="Trauner J."/>
            <person name="Van der Zee M."/>
            <person name="Vervoort M."/>
            <person name="Wittkopp N."/>
            <person name="Wimmer E.A."/>
            <person name="Yang X."/>
            <person name="Jones A.K."/>
            <person name="Sattelle D.B."/>
            <person name="Ebert P.R."/>
            <person name="Nelson D."/>
            <person name="Scott J.G."/>
            <person name="Beeman R.W."/>
            <person name="Muthukrishnan S."/>
            <person name="Kramer K.J."/>
            <person name="Arakane Y."/>
            <person name="Beeman R.W."/>
            <person name="Zhu Q."/>
            <person name="Hogenkamp D."/>
            <person name="Dixit R."/>
            <person name="Oppert B."/>
            <person name="Jiang H."/>
            <person name="Zou Z."/>
            <person name="Marshall J."/>
            <person name="Elpidina E."/>
            <person name="Vinokurov K."/>
            <person name="Oppert C."/>
            <person name="Zou Z."/>
            <person name="Evans J."/>
            <person name="Lu Z."/>
            <person name="Zhao P."/>
            <person name="Sumathipala N."/>
            <person name="Altincicek B."/>
            <person name="Vilcinskas A."/>
            <person name="Williams M."/>
            <person name="Hultmark D."/>
            <person name="Hetru C."/>
            <person name="Jiang H."/>
            <person name="Grimmelikhuijzen C.J."/>
            <person name="Hauser F."/>
            <person name="Cazzamali G."/>
            <person name="Williamson M."/>
            <person name="Park Y."/>
            <person name="Li B."/>
            <person name="Tanaka Y."/>
            <person name="Predel R."/>
            <person name="Neupert S."/>
            <person name="Schachtner J."/>
            <person name="Verleyen P."/>
            <person name="Raible F."/>
            <person name="Bork P."/>
            <person name="Friedrich M."/>
            <person name="Walden K.K."/>
            <person name="Robertson H.M."/>
            <person name="Angeli S."/>
            <person name="Foret S."/>
            <person name="Bucher G."/>
            <person name="Schuetz S."/>
            <person name="Maleszka R."/>
            <person name="Wimmer E.A."/>
            <person name="Beeman R.W."/>
            <person name="Lorenzen M."/>
            <person name="Tomoyasu Y."/>
            <person name="Miller S.C."/>
            <person name="Grossmann D."/>
            <person name="Bucher G."/>
        </authorList>
    </citation>
    <scope>NUCLEOTIDE SEQUENCE [LARGE SCALE GENOMIC DNA]</scope>
    <source>
        <strain evidence="2 3">Georgia GA2</strain>
    </source>
</reference>
<reference evidence="2 3" key="2">
    <citation type="journal article" date="2010" name="Nucleic Acids Res.">
        <title>BeetleBase in 2010: revisions to provide comprehensive genomic information for Tribolium castaneum.</title>
        <authorList>
            <person name="Kim H.S."/>
            <person name="Murphy T."/>
            <person name="Xia J."/>
            <person name="Caragea D."/>
            <person name="Park Y."/>
            <person name="Beeman R.W."/>
            <person name="Lorenzen M.D."/>
            <person name="Butcher S."/>
            <person name="Manak J.R."/>
            <person name="Brown S.J."/>
        </authorList>
    </citation>
    <scope>GENOME REANNOTATION</scope>
    <source>
        <strain evidence="2 3">Georgia GA2</strain>
    </source>
</reference>
<protein>
    <submittedName>
        <fullName evidence="2">Uncharacterized protein</fullName>
    </submittedName>
</protein>
<dbReference type="InParanoid" id="D2A3U8"/>
<dbReference type="PANTHER" id="PTHR40552">
    <property type="entry name" value="AT05186P-RELATED"/>
    <property type="match status" value="1"/>
</dbReference>
<evidence type="ECO:0000313" key="2">
    <source>
        <dbReference type="EMBL" id="EFA05571.2"/>
    </source>
</evidence>
<dbReference type="HOGENOM" id="CLU_002769_0_0_1"/>
<dbReference type="Proteomes" id="UP000007266">
    <property type="component" value="Linkage group 6"/>
</dbReference>
<feature type="compositionally biased region" description="Acidic residues" evidence="1">
    <location>
        <begin position="905"/>
        <end position="916"/>
    </location>
</feature>
<dbReference type="OrthoDB" id="8062037at2759"/>
<proteinExistence type="predicted"/>
<feature type="compositionally biased region" description="Acidic residues" evidence="1">
    <location>
        <begin position="1217"/>
        <end position="1230"/>
    </location>
</feature>
<accession>D2A3U8</accession>
<dbReference type="KEGG" id="tca:657194"/>
<evidence type="ECO:0000313" key="3">
    <source>
        <dbReference type="Proteomes" id="UP000007266"/>
    </source>
</evidence>
<feature type="region of interest" description="Disordered" evidence="1">
    <location>
        <begin position="822"/>
        <end position="864"/>
    </location>
</feature>
<dbReference type="STRING" id="7070.D2A3U8"/>
<dbReference type="EMBL" id="KQ971348">
    <property type="protein sequence ID" value="EFA05571.2"/>
    <property type="molecule type" value="Genomic_DNA"/>
</dbReference>